<evidence type="ECO:0000313" key="2">
    <source>
        <dbReference type="EMBL" id="CAB3804620.1"/>
    </source>
</evidence>
<dbReference type="GO" id="GO:0003677">
    <property type="term" value="F:DNA binding"/>
    <property type="evidence" value="ECO:0007669"/>
    <property type="project" value="InterPro"/>
</dbReference>
<accession>A0A6S7BLI7</accession>
<dbReference type="GO" id="GO:0006313">
    <property type="term" value="P:DNA transposition"/>
    <property type="evidence" value="ECO:0007669"/>
    <property type="project" value="InterPro"/>
</dbReference>
<dbReference type="SUPFAM" id="SSF143422">
    <property type="entry name" value="Transposase IS200-like"/>
    <property type="match status" value="1"/>
</dbReference>
<name>A0A6S7BLI7_9BURK</name>
<dbReference type="EMBL" id="CADIKK010000039">
    <property type="protein sequence ID" value="CAB3804620.1"/>
    <property type="molecule type" value="Genomic_DNA"/>
</dbReference>
<organism evidence="2 3">
    <name type="scientific">Paraburkholderia ultramafica</name>
    <dbReference type="NCBI Taxonomy" id="1544867"/>
    <lineage>
        <taxon>Bacteria</taxon>
        <taxon>Pseudomonadati</taxon>
        <taxon>Pseudomonadota</taxon>
        <taxon>Betaproteobacteria</taxon>
        <taxon>Burkholderiales</taxon>
        <taxon>Burkholderiaceae</taxon>
        <taxon>Paraburkholderia</taxon>
    </lineage>
</organism>
<feature type="domain" description="Transposase IS200-like" evidence="1">
    <location>
        <begin position="29"/>
        <end position="148"/>
    </location>
</feature>
<sequence length="171" mass="19873">MQVPFCVLSPQRIKMKTSMSRFKRASHVIWHCQYHIVWVPKYRFRVLQGPVGKQVYKCVMVFSQQLGCEVVELNVQPDHVHLLVSIPPKLSVSGLMGVLKGRTAIRIFAAFPFLKKKPYWGNHFWAKGYCVDSLGLNSEMIQKYVRFQEKEEMHQEQLQLEPGRGPSQKGR</sequence>
<dbReference type="SMART" id="SM01321">
    <property type="entry name" value="Y1_Tnp"/>
    <property type="match status" value="1"/>
</dbReference>
<dbReference type="PANTHER" id="PTHR33360:SF2">
    <property type="entry name" value="TRANSPOSASE FOR INSERTION SEQUENCE ELEMENT IS200"/>
    <property type="match status" value="1"/>
</dbReference>
<dbReference type="GO" id="GO:0004803">
    <property type="term" value="F:transposase activity"/>
    <property type="evidence" value="ECO:0007669"/>
    <property type="project" value="InterPro"/>
</dbReference>
<evidence type="ECO:0000313" key="3">
    <source>
        <dbReference type="Proteomes" id="UP000494365"/>
    </source>
</evidence>
<reference evidence="2 3" key="1">
    <citation type="submission" date="2020-04" db="EMBL/GenBank/DDBJ databases">
        <authorList>
            <person name="De Canck E."/>
        </authorList>
    </citation>
    <scope>NUCLEOTIDE SEQUENCE [LARGE SCALE GENOMIC DNA]</scope>
    <source>
        <strain evidence="2 3">LMG 28614</strain>
    </source>
</reference>
<gene>
    <name evidence="2" type="ORF">LMG28614_06039</name>
</gene>
<dbReference type="Proteomes" id="UP000494365">
    <property type="component" value="Unassembled WGS sequence"/>
</dbReference>
<dbReference type="AlphaFoldDB" id="A0A6S7BLI7"/>
<dbReference type="InterPro" id="IPR036515">
    <property type="entry name" value="Transposase_17_sf"/>
</dbReference>
<evidence type="ECO:0000259" key="1">
    <source>
        <dbReference type="SMART" id="SM01321"/>
    </source>
</evidence>
<protein>
    <recommendedName>
        <fullName evidence="1">Transposase IS200-like domain-containing protein</fullName>
    </recommendedName>
</protein>
<keyword evidence="3" id="KW-1185">Reference proteome</keyword>
<dbReference type="NCBIfam" id="NF033573">
    <property type="entry name" value="transpos_IS200"/>
    <property type="match status" value="1"/>
</dbReference>
<dbReference type="InterPro" id="IPR002686">
    <property type="entry name" value="Transposase_17"/>
</dbReference>
<dbReference type="PANTHER" id="PTHR33360">
    <property type="entry name" value="TRANSPOSASE FOR INSERTION SEQUENCE ELEMENT IS200"/>
    <property type="match status" value="1"/>
</dbReference>
<proteinExistence type="predicted"/>
<dbReference type="Gene3D" id="3.30.70.1290">
    <property type="entry name" value="Transposase IS200-like"/>
    <property type="match status" value="1"/>
</dbReference>
<dbReference type="Pfam" id="PF01797">
    <property type="entry name" value="Y1_Tnp"/>
    <property type="match status" value="1"/>
</dbReference>